<keyword evidence="5 8" id="KW-0862">Zinc</keyword>
<comment type="subcellular location">
    <subcellularLocation>
        <location evidence="8">Cytoplasm</location>
    </subcellularLocation>
</comment>
<keyword evidence="6 8" id="KW-0457">Lysine biosynthesis</keyword>
<dbReference type="GO" id="GO:0050897">
    <property type="term" value="F:cobalt ion binding"/>
    <property type="evidence" value="ECO:0007669"/>
    <property type="project" value="UniProtKB-UniRule"/>
</dbReference>
<dbReference type="GO" id="GO:0019878">
    <property type="term" value="P:lysine biosynthetic process via aminoadipic acid"/>
    <property type="evidence" value="ECO:0007669"/>
    <property type="project" value="UniProtKB-UniRule"/>
</dbReference>
<dbReference type="NCBIfam" id="TIGR01902">
    <property type="entry name" value="dapE-lys-deAc"/>
    <property type="match status" value="1"/>
</dbReference>
<keyword evidence="3 8" id="KW-0479">Metal-binding</keyword>
<evidence type="ECO:0000256" key="5">
    <source>
        <dbReference type="ARBA" id="ARBA00022833"/>
    </source>
</evidence>
<comment type="similarity">
    <text evidence="8">Belongs to the peptidase M20A family. LysK subfamily.</text>
</comment>
<dbReference type="EC" id="3.5.1.130" evidence="8"/>
<name>A0A7C4L006_9CHLR</name>
<dbReference type="Pfam" id="PF01546">
    <property type="entry name" value="Peptidase_M20"/>
    <property type="match status" value="1"/>
</dbReference>
<comment type="function">
    <text evidence="8">Catalyzes the release of L-lysine from [LysW]-gamma-L-lysine.</text>
</comment>
<dbReference type="AlphaFoldDB" id="A0A7C4L006"/>
<evidence type="ECO:0000256" key="8">
    <source>
        <dbReference type="HAMAP-Rule" id="MF_01120"/>
    </source>
</evidence>
<evidence type="ECO:0000256" key="2">
    <source>
        <dbReference type="ARBA" id="ARBA00022605"/>
    </source>
</evidence>
<evidence type="ECO:0000256" key="1">
    <source>
        <dbReference type="ARBA" id="ARBA00022490"/>
    </source>
</evidence>
<dbReference type="GO" id="GO:0016811">
    <property type="term" value="F:hydrolase activity, acting on carbon-nitrogen (but not peptide) bonds, in linear amides"/>
    <property type="evidence" value="ECO:0007669"/>
    <property type="project" value="UniProtKB-UniRule"/>
</dbReference>
<feature type="binding site" evidence="8">
    <location>
        <position position="86"/>
    </location>
    <ligand>
        <name>Zn(2+)</name>
        <dbReference type="ChEBI" id="CHEBI:29105"/>
        <label>1</label>
    </ligand>
</feature>
<dbReference type="InterPro" id="IPR010175">
    <property type="entry name" value="LysK"/>
</dbReference>
<proteinExistence type="inferred from homology"/>
<protein>
    <recommendedName>
        <fullName evidence="8">Putative [LysW]-lysine hydrolase</fullName>
        <ecNumber evidence="8">3.5.1.130</ecNumber>
    </recommendedName>
</protein>
<feature type="active site" description="Proton acceptor" evidence="8">
    <location>
        <position position="117"/>
    </location>
</feature>
<comment type="cofactor">
    <cofactor evidence="8">
        <name>Zn(2+)</name>
        <dbReference type="ChEBI" id="CHEBI:29105"/>
    </cofactor>
    <cofactor evidence="8">
        <name>Co(2+)</name>
        <dbReference type="ChEBI" id="CHEBI:48828"/>
    </cofactor>
    <text evidence="8">Binds 2 Zn(2+) or Co(2+) ions per subunit.</text>
</comment>
<comment type="caution">
    <text evidence="9">The sequence shown here is derived from an EMBL/GenBank/DDBJ whole genome shotgun (WGS) entry which is preliminary data.</text>
</comment>
<organism evidence="9">
    <name type="scientific">Bellilinea caldifistulae</name>
    <dbReference type="NCBI Taxonomy" id="360411"/>
    <lineage>
        <taxon>Bacteria</taxon>
        <taxon>Bacillati</taxon>
        <taxon>Chloroflexota</taxon>
        <taxon>Anaerolineae</taxon>
        <taxon>Anaerolineales</taxon>
        <taxon>Anaerolineaceae</taxon>
        <taxon>Bellilinea</taxon>
    </lineage>
</organism>
<dbReference type="PANTHER" id="PTHR43808">
    <property type="entry name" value="ACETYLORNITHINE DEACETYLASE"/>
    <property type="match status" value="1"/>
</dbReference>
<evidence type="ECO:0000256" key="7">
    <source>
        <dbReference type="ARBA" id="ARBA00023285"/>
    </source>
</evidence>
<dbReference type="EMBL" id="DSXR01000079">
    <property type="protein sequence ID" value="HGS87538.1"/>
    <property type="molecule type" value="Genomic_DNA"/>
</dbReference>
<keyword evidence="1 8" id="KW-0963">Cytoplasm</keyword>
<accession>A0A7C4L006</accession>
<evidence type="ECO:0000256" key="3">
    <source>
        <dbReference type="ARBA" id="ARBA00022723"/>
    </source>
</evidence>
<keyword evidence="2 8" id="KW-0028">Amino-acid biosynthesis</keyword>
<keyword evidence="7 8" id="KW-0170">Cobalt</keyword>
<dbReference type="SUPFAM" id="SSF53187">
    <property type="entry name" value="Zn-dependent exopeptidases"/>
    <property type="match status" value="1"/>
</dbReference>
<dbReference type="HAMAP" id="MF_01120">
    <property type="entry name" value="LysK"/>
    <property type="match status" value="1"/>
</dbReference>
<reference evidence="9" key="1">
    <citation type="journal article" date="2020" name="mSystems">
        <title>Genome- and Community-Level Interaction Insights into Carbon Utilization and Element Cycling Functions of Hydrothermarchaeota in Hydrothermal Sediment.</title>
        <authorList>
            <person name="Zhou Z."/>
            <person name="Liu Y."/>
            <person name="Xu W."/>
            <person name="Pan J."/>
            <person name="Luo Z.H."/>
            <person name="Li M."/>
        </authorList>
    </citation>
    <scope>NUCLEOTIDE SEQUENCE [LARGE SCALE GENOMIC DNA]</scope>
    <source>
        <strain evidence="9">SpSt-556</strain>
    </source>
</reference>
<feature type="binding site" evidence="8">
    <location>
        <position position="318"/>
    </location>
    <ligand>
        <name>Zn(2+)</name>
        <dbReference type="ChEBI" id="CHEBI:29105"/>
        <label>2</label>
    </ligand>
</feature>
<evidence type="ECO:0000256" key="4">
    <source>
        <dbReference type="ARBA" id="ARBA00022801"/>
    </source>
</evidence>
<feature type="binding site" evidence="8">
    <location>
        <position position="118"/>
    </location>
    <ligand>
        <name>Zn(2+)</name>
        <dbReference type="ChEBI" id="CHEBI:29105"/>
        <label>2</label>
    </ligand>
</feature>
<dbReference type="NCBIfam" id="NF003367">
    <property type="entry name" value="PRK04443.1"/>
    <property type="match status" value="1"/>
</dbReference>
<keyword evidence="4 8" id="KW-0378">Hydrolase</keyword>
<dbReference type="PANTHER" id="PTHR43808:SF28">
    <property type="entry name" value="[LYSW]-LYSINE_[LYSW]-ORNITHINE HYDROLASE"/>
    <property type="match status" value="1"/>
</dbReference>
<dbReference type="InterPro" id="IPR050072">
    <property type="entry name" value="Peptidase_M20A"/>
</dbReference>
<feature type="binding site" evidence="8">
    <location>
        <position position="140"/>
    </location>
    <ligand>
        <name>Zn(2+)</name>
        <dbReference type="ChEBI" id="CHEBI:29105"/>
        <label>1</label>
    </ligand>
</feature>
<feature type="binding site" evidence="8">
    <location>
        <position position="86"/>
    </location>
    <ligand>
        <name>Zn(2+)</name>
        <dbReference type="ChEBI" id="CHEBI:29105"/>
        <label>2</label>
    </ligand>
</feature>
<gene>
    <name evidence="8" type="primary">lysK</name>
    <name evidence="9" type="ORF">ENT17_07950</name>
</gene>
<feature type="active site" evidence="8">
    <location>
        <position position="64"/>
    </location>
</feature>
<dbReference type="GO" id="GO:0008270">
    <property type="term" value="F:zinc ion binding"/>
    <property type="evidence" value="ECO:0007669"/>
    <property type="project" value="UniProtKB-UniRule"/>
</dbReference>
<dbReference type="GO" id="GO:0005737">
    <property type="term" value="C:cytoplasm"/>
    <property type="evidence" value="ECO:0007669"/>
    <property type="project" value="UniProtKB-SubCell"/>
</dbReference>
<dbReference type="Gene3D" id="3.40.630.10">
    <property type="entry name" value="Zn peptidases"/>
    <property type="match status" value="2"/>
</dbReference>
<comment type="catalytic activity">
    <reaction evidence="8">
        <text>[amino-group carrier protein]-C-terminal-gamma-(L-lysyl)-L-glutamate + H2O = [amino-group carrier protein]-C-terminal-L-glutamate + L-lysine</text>
        <dbReference type="Rhea" id="RHEA:48684"/>
        <dbReference type="Rhea" id="RHEA-COMP:9693"/>
        <dbReference type="Rhea" id="RHEA-COMP:9715"/>
        <dbReference type="ChEBI" id="CHEBI:15377"/>
        <dbReference type="ChEBI" id="CHEBI:32551"/>
        <dbReference type="ChEBI" id="CHEBI:78525"/>
        <dbReference type="ChEBI" id="CHEBI:78526"/>
        <dbReference type="EC" id="3.5.1.130"/>
    </reaction>
</comment>
<feature type="binding site" evidence="8">
    <location>
        <position position="62"/>
    </location>
    <ligand>
        <name>Zn(2+)</name>
        <dbReference type="ChEBI" id="CHEBI:29105"/>
        <label>1</label>
    </ligand>
</feature>
<dbReference type="InterPro" id="IPR002933">
    <property type="entry name" value="Peptidase_M20"/>
</dbReference>
<sequence length="346" mass="37381">MDEVALLEGLLRTYSPTGAEQAAVAYLTEAMRGLGFEAGVDEIGNAIGRRGEGERQIVLLGHIDTVAGEIAVRREGDLLYGRGAVDAKGPLACFVAAASQTAVPPGWQVVVIGAVGEEGDSRGARWILDRYRPQYAIIGEPSGWERVTLGYKGSALVKYRVEQALAHPAAQQENAPQSAVTFWNRLMAAADEWNAPHERAFDQVTPILRRMQSGEDGFHGWAELWINLRLPLWLPPAEALRRLGELGGEARLELLDEAPAYLAEKNTALVRGLLAAIRAAGGKPAFALKSGTADMNLVAPVWGCPAVAYGPGDSNLDHTPHEHISLAEYRRSIEVLSRALGLWMQP</sequence>
<comment type="pathway">
    <text evidence="8">Amino-acid biosynthesis; L-lysine biosynthesis via AAA pathway; L-lysine from L-alpha-aminoadipate (Thermus route): step 5/5.</text>
</comment>
<evidence type="ECO:0000313" key="9">
    <source>
        <dbReference type="EMBL" id="HGS87538.1"/>
    </source>
</evidence>
<evidence type="ECO:0000256" key="6">
    <source>
        <dbReference type="ARBA" id="ARBA00023154"/>
    </source>
</evidence>
<dbReference type="UniPathway" id="UPA00033">
    <property type="reaction ID" value="UER00039"/>
</dbReference>